<evidence type="ECO:0000256" key="11">
    <source>
        <dbReference type="ARBA" id="ARBA00022967"/>
    </source>
</evidence>
<feature type="binding site" evidence="22">
    <location>
        <position position="389"/>
    </location>
    <ligand>
        <name>Mg(2+)</name>
        <dbReference type="ChEBI" id="CHEBI:18420"/>
    </ligand>
</feature>
<comment type="catalytic activity">
    <reaction evidence="16 23">
        <text>ATP + H2O + phospholipidSide 1 = ADP + phosphate + phospholipidSide 2.</text>
        <dbReference type="EC" id="7.6.2.1"/>
    </reaction>
</comment>
<feature type="binding site" evidence="21">
    <location>
        <position position="576"/>
    </location>
    <ligand>
        <name>ATP</name>
        <dbReference type="ChEBI" id="CHEBI:30616"/>
    </ligand>
</feature>
<comment type="function">
    <text evidence="18">P4-ATPase flippase which catalyzes the hydrolysis of ATP coupled to the transport of aminophospholipids from the outer to the inner leaflet of various membranes and ensures the maintenance of asymmetric distribution of phospholipids. Phospholipid translocation also seems to be implicated in vesicle formation and in uptake of lipid signaling molecules. May be responsible for the maintenance of asymmetric distribution of phosphatidylserine (PS) in spermatozoa membranes. Involved in acrosome reactions and binding of spermatozoa to zona pellucida.</text>
</comment>
<dbReference type="PANTHER" id="PTHR24092:SF78">
    <property type="entry name" value="PHOSPHOLIPID-TRANSPORTING ATPASE IK"/>
    <property type="match status" value="1"/>
</dbReference>
<feature type="compositionally biased region" description="Polar residues" evidence="24">
    <location>
        <begin position="1256"/>
        <end position="1288"/>
    </location>
</feature>
<dbReference type="Pfam" id="PF16209">
    <property type="entry name" value="PhoLip_ATPase_N"/>
    <property type="match status" value="1"/>
</dbReference>
<feature type="transmembrane region" description="Helical" evidence="23">
    <location>
        <begin position="967"/>
        <end position="987"/>
    </location>
</feature>
<feature type="transmembrane region" description="Helical" evidence="23">
    <location>
        <begin position="273"/>
        <end position="292"/>
    </location>
</feature>
<feature type="binding site" evidence="21">
    <location>
        <position position="387"/>
    </location>
    <ligand>
        <name>ATP</name>
        <dbReference type="ChEBI" id="CHEBI:30616"/>
    </ligand>
</feature>
<keyword evidence="27" id="KW-1185">Reference proteome</keyword>
<feature type="binding site" evidence="22">
    <location>
        <position position="882"/>
    </location>
    <ligand>
        <name>Mg(2+)</name>
        <dbReference type="ChEBI" id="CHEBI:18420"/>
    </ligand>
</feature>
<dbReference type="GO" id="GO:0007030">
    <property type="term" value="P:Golgi organization"/>
    <property type="evidence" value="ECO:0007669"/>
    <property type="project" value="TreeGrafter"/>
</dbReference>
<evidence type="ECO:0000313" key="28">
    <source>
        <dbReference type="RefSeq" id="XP_054939117.1"/>
    </source>
</evidence>
<evidence type="ECO:0000256" key="1">
    <source>
        <dbReference type="ARBA" id="ARBA00001946"/>
    </source>
</evidence>
<reference evidence="28" key="1">
    <citation type="submission" date="2025-08" db="UniProtKB">
        <authorList>
            <consortium name="RefSeq"/>
        </authorList>
    </citation>
    <scope>IDENTIFICATION</scope>
    <source>
        <tissue evidence="28">Muscle</tissue>
    </source>
</reference>
<dbReference type="CDD" id="cd02073">
    <property type="entry name" value="P-type_ATPase_APLT_Dnf-like"/>
    <property type="match status" value="1"/>
</dbReference>
<evidence type="ECO:0000259" key="25">
    <source>
        <dbReference type="Pfam" id="PF16209"/>
    </source>
</evidence>
<evidence type="ECO:0000256" key="20">
    <source>
        <dbReference type="PIRSR" id="PIRSR606539-1"/>
    </source>
</evidence>
<keyword evidence="11 23" id="KW-1278">Translocase</keyword>
<dbReference type="GO" id="GO:0005886">
    <property type="term" value="C:plasma membrane"/>
    <property type="evidence" value="ECO:0007669"/>
    <property type="project" value="TreeGrafter"/>
</dbReference>
<dbReference type="GO" id="GO:0016887">
    <property type="term" value="F:ATP hydrolysis activity"/>
    <property type="evidence" value="ECO:0007669"/>
    <property type="project" value="InterPro"/>
</dbReference>
<feature type="binding site" evidence="21">
    <location>
        <position position="609"/>
    </location>
    <ligand>
        <name>ATP</name>
        <dbReference type="ChEBI" id="CHEBI:30616"/>
    </ligand>
</feature>
<feature type="binding site" evidence="21">
    <location>
        <position position="512"/>
    </location>
    <ligand>
        <name>ATP</name>
        <dbReference type="ChEBI" id="CHEBI:30616"/>
    </ligand>
</feature>
<feature type="active site" description="4-aspartylphosphate intermediate" evidence="20">
    <location>
        <position position="387"/>
    </location>
</feature>
<dbReference type="SFLD" id="SFLDF00027">
    <property type="entry name" value="p-type_atpase"/>
    <property type="match status" value="1"/>
</dbReference>
<feature type="binding site" evidence="22">
    <location>
        <position position="387"/>
    </location>
    <ligand>
        <name>Mg(2+)</name>
        <dbReference type="ChEBI" id="CHEBI:18420"/>
    </ligand>
</feature>
<feature type="transmembrane region" description="Helical" evidence="23">
    <location>
        <begin position="70"/>
        <end position="87"/>
    </location>
</feature>
<evidence type="ECO:0000256" key="3">
    <source>
        <dbReference type="ARBA" id="ARBA00008109"/>
    </source>
</evidence>
<dbReference type="EC" id="7.6.2.1" evidence="23"/>
<protein>
    <recommendedName>
        <fullName evidence="23">Phospholipid-transporting ATPase</fullName>
        <ecNumber evidence="23">7.6.2.1</ecNumber>
    </recommendedName>
</protein>
<evidence type="ECO:0000256" key="14">
    <source>
        <dbReference type="ARBA" id="ARBA00023136"/>
    </source>
</evidence>
<dbReference type="GO" id="GO:0005789">
    <property type="term" value="C:endoplasmic reticulum membrane"/>
    <property type="evidence" value="ECO:0007669"/>
    <property type="project" value="UniProtKB-SubCell"/>
</dbReference>
<evidence type="ECO:0000256" key="21">
    <source>
        <dbReference type="PIRSR" id="PIRSR606539-2"/>
    </source>
</evidence>
<dbReference type="NCBIfam" id="TIGR01494">
    <property type="entry name" value="ATPase_P-type"/>
    <property type="match status" value="1"/>
</dbReference>
<feature type="transmembrane region" description="Helical" evidence="23">
    <location>
        <begin position="1126"/>
        <end position="1150"/>
    </location>
</feature>
<feature type="transmembrane region" description="Helical" evidence="23">
    <location>
        <begin position="1015"/>
        <end position="1040"/>
    </location>
</feature>
<feature type="binding site" evidence="21">
    <location>
        <position position="881"/>
    </location>
    <ligand>
        <name>ATP</name>
        <dbReference type="ChEBI" id="CHEBI:30616"/>
    </ligand>
</feature>
<evidence type="ECO:0000256" key="15">
    <source>
        <dbReference type="ARBA" id="ARBA00023329"/>
    </source>
</evidence>
<evidence type="ECO:0000256" key="5">
    <source>
        <dbReference type="ARBA" id="ARBA00022692"/>
    </source>
</evidence>
<evidence type="ECO:0000313" key="27">
    <source>
        <dbReference type="Proteomes" id="UP000248484"/>
    </source>
</evidence>
<feature type="transmembrane region" description="Helical" evidence="23">
    <location>
        <begin position="320"/>
        <end position="347"/>
    </location>
</feature>
<dbReference type="Pfam" id="PF13246">
    <property type="entry name" value="Cation_ATPase"/>
    <property type="match status" value="1"/>
</dbReference>
<evidence type="ECO:0000256" key="4">
    <source>
        <dbReference type="ARBA" id="ARBA00022448"/>
    </source>
</evidence>
<keyword evidence="14 23" id="KW-0472">Membrane</keyword>
<evidence type="ECO:0000256" key="10">
    <source>
        <dbReference type="ARBA" id="ARBA00022842"/>
    </source>
</evidence>
<keyword evidence="8" id="KW-0256">Endoplasmic reticulum</keyword>
<feature type="domain" description="P-type ATPase N-terminal" evidence="25">
    <location>
        <begin position="22"/>
        <end position="98"/>
    </location>
</feature>
<evidence type="ECO:0000256" key="13">
    <source>
        <dbReference type="ARBA" id="ARBA00023055"/>
    </source>
</evidence>
<keyword evidence="7 21" id="KW-0547">Nucleotide-binding</keyword>
<dbReference type="GO" id="GO:0045332">
    <property type="term" value="P:phospholipid translocation"/>
    <property type="evidence" value="ECO:0007669"/>
    <property type="project" value="TreeGrafter"/>
</dbReference>
<feature type="transmembrane region" description="Helical" evidence="23">
    <location>
        <begin position="1052"/>
        <end position="1073"/>
    </location>
</feature>
<dbReference type="PRINTS" id="PR00119">
    <property type="entry name" value="CATATPASE"/>
</dbReference>
<dbReference type="GO" id="GO:0005802">
    <property type="term" value="C:trans-Golgi network"/>
    <property type="evidence" value="ECO:0007669"/>
    <property type="project" value="TreeGrafter"/>
</dbReference>
<feature type="region of interest" description="Disordered" evidence="24">
    <location>
        <begin position="1380"/>
        <end position="1460"/>
    </location>
</feature>
<feature type="binding site" evidence="21">
    <location>
        <position position="858"/>
    </location>
    <ligand>
        <name>ATP</name>
        <dbReference type="ChEBI" id="CHEBI:30616"/>
    </ligand>
</feature>
<dbReference type="SUPFAM" id="SSF81665">
    <property type="entry name" value="Calcium ATPase, transmembrane domain M"/>
    <property type="match status" value="1"/>
</dbReference>
<dbReference type="GO" id="GO:0000287">
    <property type="term" value="F:magnesium ion binding"/>
    <property type="evidence" value="ECO:0007669"/>
    <property type="project" value="UniProtKB-UniRule"/>
</dbReference>
<feature type="transmembrane region" description="Helical" evidence="23">
    <location>
        <begin position="1080"/>
        <end position="1106"/>
    </location>
</feature>
<evidence type="ECO:0000256" key="16">
    <source>
        <dbReference type="ARBA" id="ARBA00034036"/>
    </source>
</evidence>
<feature type="binding site" evidence="21">
    <location>
        <position position="691"/>
    </location>
    <ligand>
        <name>ATP</name>
        <dbReference type="ChEBI" id="CHEBI:30616"/>
    </ligand>
</feature>
<feature type="region of interest" description="Disordered" evidence="24">
    <location>
        <begin position="1251"/>
        <end position="1329"/>
    </location>
</feature>
<evidence type="ECO:0000259" key="26">
    <source>
        <dbReference type="Pfam" id="PF16212"/>
    </source>
</evidence>
<dbReference type="Pfam" id="PF16212">
    <property type="entry name" value="PhoLip_ATPase_C"/>
    <property type="match status" value="1"/>
</dbReference>
<dbReference type="Proteomes" id="UP000248484">
    <property type="component" value="Unplaced"/>
</dbReference>
<dbReference type="InterPro" id="IPR036412">
    <property type="entry name" value="HAD-like_sf"/>
</dbReference>
<dbReference type="Gene3D" id="3.40.50.1000">
    <property type="entry name" value="HAD superfamily/HAD-like"/>
    <property type="match status" value="2"/>
</dbReference>
<dbReference type="GeneID" id="102990976"/>
<dbReference type="SFLD" id="SFLDS00003">
    <property type="entry name" value="Haloacid_Dehalogenase"/>
    <property type="match status" value="1"/>
</dbReference>
<keyword evidence="4" id="KW-0813">Transport</keyword>
<dbReference type="SFLD" id="SFLDG00002">
    <property type="entry name" value="C1.7:_P-type_atpase_like"/>
    <property type="match status" value="1"/>
</dbReference>
<dbReference type="FunFam" id="3.40.50.1000:FF:000001">
    <property type="entry name" value="Phospholipid-transporting ATPase IC"/>
    <property type="match status" value="1"/>
</dbReference>
<evidence type="ECO:0000256" key="19">
    <source>
        <dbReference type="ARBA" id="ARBA00060440"/>
    </source>
</evidence>
<dbReference type="NCBIfam" id="TIGR01652">
    <property type="entry name" value="ATPase-Plipid"/>
    <property type="match status" value="1"/>
</dbReference>
<evidence type="ECO:0000256" key="22">
    <source>
        <dbReference type="PIRSR" id="PIRSR606539-3"/>
    </source>
</evidence>
<dbReference type="SUPFAM" id="SSF56784">
    <property type="entry name" value="HAD-like"/>
    <property type="match status" value="1"/>
</dbReference>
<keyword evidence="12 23" id="KW-1133">Transmembrane helix</keyword>
<sequence length="1460" mass="166978">MGSLAHREDLKEEKNSEFTWEVQANNRSYNNQFKEKVFLCWQRKKYKRNVIHTAKYNVFSFLPLNLYEQFHRMSNLYFLLIIILQGIPEISTLPWFTLFAPLVGLLTIRATRDLVDDIGRHRSDRNINNRPCQILMGKRLTWSCWPARSPAACATWRRLTSTGETRETNLKFRQAPTITHHELTSIRKMASFQGKVVCEEPNSRMHHFVGCLEWKGKKYPLDSGNILLRGCKIRNTDTCYGLVIYAGFDTKIMKNCGKTHLKRTKIDHLMNRLVVLIFLSMVVISAVLTLGFRYKVREFKAKHHYVSAQHVRSEAIQSFFIFWAFLILLSAMVPMAMFILAEFIYLGNSIFISWDERMYYEPQDLPARARSTSLNDLLGQVEYIFSDKTGTLTQNVMTFKKCCINGVIYGPEEEDTLLKVSPAALKPRMVGALTGTHPGLACPPTAPQEDPYLWNKFADGKLRFHNAELLQAVRANQDRRVREFWRVLAICHTVMVQEKNNQLSYQAASPDEEALVTAARNFGYVFLARTQDSITVMELGEERVYQVLAMMDFNSVRKRMSVLVRNPEGSIYLYTKGADTVIYERLQKKGLMEWTTEEALASFAEQTLRTLCVACKEVDEDMYEEWRQRHQEASILLQSRAHALHQVYEEMEQNLQLLGATAIEDRLQDGVLDTIKCLKQGNIKVWVLTGDKQETAVNIGFACQLLSENMIILEEKEIVRILEVYWESNNSLQGGKRGRLKKQLPLKVKMALVINGEFLDQLLLSLRKEPRALVQNVSLDEEEPWQEPREERADFLQARRLSLMWRVLGIQLRNTGLAPQDKDSKALESAEVRRERAFVELASRCQAVICCRVTPQQKALIVALVKKYQNVVTLAIGDGANDVNMIKTADIGVGLAGQEGMQAVQNSDYVLAQFCFLRRLLLVHGRWSYMRICKFLRYFIYKTLASMTVQIWFAFYSGFTAQPLYEGWFLVLFNLLYTTLPVLYIGLFEQDVSAERSLELPELYVAGQKDELFNYWVFLQAIAHGTATSLVNFFMTLWISRDSAGPVSFSDYQSFAVVVALSGLLSITMEIILITKYWTVLSVLAIFFSLCFYAVMTWLTQSIWLFKVSPKTFPFLYADLSVLSQPPILLVILLNVSLNTLPVLAFRIIYQALQKPRPKEEEEEETTSEEIITVEPIPHVLREARTRRSSYAFSHREGYADLITQGTILWRSPGVNSDMLVDHTRPPGELPSSVEESSWYPRKMSFLGRNRRQHQGKVSSEDVQPASEVSSSLPVDGQSSPYQESQHPLTKHRLSGSLQEVLPKRPERSLSCEPWPYTPDSVPPTRETPLSAEESQMISSESQMLPSSQLSLKRQSAHLQEKTSLWKIRKLSWKNWPYTWQKEPGPPKEGTVPVSDSNLTALMETPPPTARGSSTSEQLVEVEPSPVEKQPSPMEWLPGPSEGQTPPDLAGLPPSPEEQQ</sequence>
<dbReference type="Gene3D" id="1.20.1110.10">
    <property type="entry name" value="Calcium-transporting ATPase, transmembrane domain"/>
    <property type="match status" value="1"/>
</dbReference>
<dbReference type="PROSITE" id="PS00154">
    <property type="entry name" value="ATPASE_E1_E2"/>
    <property type="match status" value="1"/>
</dbReference>
<dbReference type="FunFam" id="3.40.50.1000:FF:000490">
    <property type="match status" value="1"/>
</dbReference>
<dbReference type="InterPro" id="IPR032630">
    <property type="entry name" value="P_typ_ATPase_c"/>
</dbReference>
<comment type="similarity">
    <text evidence="3 23">Belongs to the cation transport ATPase (P-type) (TC 3.A.3) family. Type IV subfamily.</text>
</comment>
<keyword evidence="9 21" id="KW-0067">ATP-binding</keyword>
<comment type="catalytic activity">
    <reaction evidence="17">
        <text>a 1,2-diacyl-sn-glycero-3-phospho-L-serine(out) + ATP + H2O = a 1,2-diacyl-sn-glycero-3-phospho-L-serine(in) + ADP + phosphate + H(+)</text>
        <dbReference type="Rhea" id="RHEA:38567"/>
        <dbReference type="ChEBI" id="CHEBI:15377"/>
        <dbReference type="ChEBI" id="CHEBI:15378"/>
        <dbReference type="ChEBI" id="CHEBI:30616"/>
        <dbReference type="ChEBI" id="CHEBI:43474"/>
        <dbReference type="ChEBI" id="CHEBI:57262"/>
        <dbReference type="ChEBI" id="CHEBI:456216"/>
    </reaction>
    <physiologicalReaction direction="left-to-right" evidence="17">
        <dbReference type="Rhea" id="RHEA:38568"/>
    </physiologicalReaction>
</comment>
<dbReference type="Gene3D" id="2.70.150.10">
    <property type="entry name" value="Calcium-transporting ATPase, cytoplasmic transduction domain A"/>
    <property type="match status" value="1"/>
</dbReference>
<name>A0A9W2WIT0_PHYMC</name>
<feature type="binding site" evidence="21">
    <location>
        <position position="389"/>
    </location>
    <ligand>
        <name>ATP</name>
        <dbReference type="ChEBI" id="CHEBI:30616"/>
    </ligand>
</feature>
<evidence type="ECO:0000256" key="9">
    <source>
        <dbReference type="ARBA" id="ARBA00022840"/>
    </source>
</evidence>
<evidence type="ECO:0000256" key="7">
    <source>
        <dbReference type="ARBA" id="ARBA00022741"/>
    </source>
</evidence>
<evidence type="ECO:0000256" key="2">
    <source>
        <dbReference type="ARBA" id="ARBA00004477"/>
    </source>
</evidence>
<comment type="cofactor">
    <cofactor evidence="1 22">
        <name>Mg(2+)</name>
        <dbReference type="ChEBI" id="CHEBI:18420"/>
    </cofactor>
</comment>
<dbReference type="GO" id="GO:0002080">
    <property type="term" value="C:acrosomal membrane"/>
    <property type="evidence" value="ECO:0007669"/>
    <property type="project" value="UniProtKB-SubCell"/>
</dbReference>
<feature type="binding site" evidence="21">
    <location>
        <position position="882"/>
    </location>
    <ligand>
        <name>ATP</name>
        <dbReference type="ChEBI" id="CHEBI:30616"/>
    </ligand>
</feature>
<feature type="binding site" evidence="21">
    <location>
        <position position="388"/>
    </location>
    <ligand>
        <name>ATP</name>
        <dbReference type="ChEBI" id="CHEBI:30616"/>
    </ligand>
</feature>
<proteinExistence type="inferred from homology"/>
<dbReference type="InterPro" id="IPR023214">
    <property type="entry name" value="HAD_sf"/>
</dbReference>
<dbReference type="InterPro" id="IPR023298">
    <property type="entry name" value="ATPase_P-typ_TM_dom_sf"/>
</dbReference>
<dbReference type="InterPro" id="IPR006539">
    <property type="entry name" value="P-type_ATPase_IV"/>
</dbReference>
<dbReference type="FunFam" id="3.40.1110.10:FF:000096">
    <property type="entry name" value="Phospholipid-transporting ATPase"/>
    <property type="match status" value="1"/>
</dbReference>
<comment type="subcellular location">
    <subcellularLocation>
        <location evidence="19">Cytoplasmic vesicle</location>
        <location evidence="19">Secretory vesicle</location>
        <location evidence="19">Acrosome membrane</location>
        <topology evidence="19">Multi-pass membrane protein</topology>
    </subcellularLocation>
    <subcellularLocation>
        <location evidence="2">Endoplasmic reticulum membrane</location>
        <topology evidence="2">Multi-pass membrane protein</topology>
    </subcellularLocation>
    <subcellularLocation>
        <location evidence="23">Membrane</location>
        <topology evidence="23">Multi-pass membrane protein</topology>
    </subcellularLocation>
</comment>
<dbReference type="InterPro" id="IPR032631">
    <property type="entry name" value="P-type_ATPase_N"/>
</dbReference>
<feature type="binding site" evidence="21">
    <location>
        <position position="689"/>
    </location>
    <ligand>
        <name>ATP</name>
        <dbReference type="ChEBI" id="CHEBI:30616"/>
    </ligand>
</feature>
<evidence type="ECO:0000256" key="8">
    <source>
        <dbReference type="ARBA" id="ARBA00022824"/>
    </source>
</evidence>
<dbReference type="InterPro" id="IPR044492">
    <property type="entry name" value="P_typ_ATPase_HD_dom"/>
</dbReference>
<dbReference type="CTD" id="148229"/>
<feature type="binding site" evidence="21">
    <location>
        <position position="553"/>
    </location>
    <ligand>
        <name>ATP</name>
        <dbReference type="ChEBI" id="CHEBI:30616"/>
    </ligand>
</feature>
<keyword evidence="5 23" id="KW-0812">Transmembrane</keyword>
<keyword evidence="6 22" id="KW-0479">Metal-binding</keyword>
<gene>
    <name evidence="28" type="primary">ATP8B3</name>
</gene>
<organism evidence="27 28">
    <name type="scientific">Physeter macrocephalus</name>
    <name type="common">Sperm whale</name>
    <name type="synonym">Physeter catodon</name>
    <dbReference type="NCBI Taxonomy" id="9755"/>
    <lineage>
        <taxon>Eukaryota</taxon>
        <taxon>Metazoa</taxon>
        <taxon>Chordata</taxon>
        <taxon>Craniata</taxon>
        <taxon>Vertebrata</taxon>
        <taxon>Euteleostomi</taxon>
        <taxon>Mammalia</taxon>
        <taxon>Eutheria</taxon>
        <taxon>Laurasiatheria</taxon>
        <taxon>Artiodactyla</taxon>
        <taxon>Whippomorpha</taxon>
        <taxon>Cetacea</taxon>
        <taxon>Odontoceti</taxon>
        <taxon>Physeteridae</taxon>
        <taxon>Physeter</taxon>
    </lineage>
</organism>
<feature type="domain" description="P-type ATPase C-terminal" evidence="26">
    <location>
        <begin position="904"/>
        <end position="1153"/>
    </location>
</feature>
<evidence type="ECO:0000256" key="18">
    <source>
        <dbReference type="ARBA" id="ARBA00055228"/>
    </source>
</evidence>
<evidence type="ECO:0000256" key="23">
    <source>
        <dbReference type="RuleBase" id="RU362033"/>
    </source>
</evidence>
<dbReference type="RefSeq" id="XP_054939117.1">
    <property type="nucleotide sequence ID" value="XM_055083142.1"/>
</dbReference>
<evidence type="ECO:0000256" key="6">
    <source>
        <dbReference type="ARBA" id="ARBA00022723"/>
    </source>
</evidence>
<keyword evidence="15" id="KW-0968">Cytoplasmic vesicle</keyword>
<feature type="binding site" evidence="21">
    <location>
        <position position="852"/>
    </location>
    <ligand>
        <name>ATP</name>
        <dbReference type="ChEBI" id="CHEBI:30616"/>
    </ligand>
</feature>
<dbReference type="PANTHER" id="PTHR24092">
    <property type="entry name" value="PROBABLE PHOSPHOLIPID-TRANSPORTING ATPASE"/>
    <property type="match status" value="1"/>
</dbReference>
<keyword evidence="13" id="KW-0445">Lipid transport</keyword>
<dbReference type="InterPro" id="IPR001757">
    <property type="entry name" value="P_typ_ATPase"/>
</dbReference>
<dbReference type="InterPro" id="IPR018303">
    <property type="entry name" value="ATPase_P-typ_P_site"/>
</dbReference>
<accession>A0A9W2WIT0</accession>
<dbReference type="GO" id="GO:0005524">
    <property type="term" value="F:ATP binding"/>
    <property type="evidence" value="ECO:0007669"/>
    <property type="project" value="UniProtKB-UniRule"/>
</dbReference>
<feature type="binding site" evidence="21">
    <location>
        <position position="690"/>
    </location>
    <ligand>
        <name>ATP</name>
        <dbReference type="ChEBI" id="CHEBI:30616"/>
    </ligand>
</feature>
<dbReference type="Gene3D" id="3.40.1110.10">
    <property type="entry name" value="Calcium-transporting ATPase, cytoplasmic domain N"/>
    <property type="match status" value="2"/>
</dbReference>
<evidence type="ECO:0000256" key="17">
    <source>
        <dbReference type="ARBA" id="ARBA00051303"/>
    </source>
</evidence>
<dbReference type="GO" id="GO:0140326">
    <property type="term" value="F:ATPase-coupled intramembrane lipid transporter activity"/>
    <property type="evidence" value="ECO:0007669"/>
    <property type="project" value="UniProtKB-EC"/>
</dbReference>
<keyword evidence="10 22" id="KW-0460">Magnesium</keyword>
<dbReference type="SUPFAM" id="SSF81660">
    <property type="entry name" value="Metal cation-transporting ATPase, ATP-binding domain N"/>
    <property type="match status" value="1"/>
</dbReference>
<evidence type="ECO:0000256" key="24">
    <source>
        <dbReference type="SAM" id="MobiDB-lite"/>
    </source>
</evidence>
<dbReference type="InterPro" id="IPR023299">
    <property type="entry name" value="ATPase_P-typ_cyto_dom_N"/>
</dbReference>
<feature type="transmembrane region" description="Helical" evidence="23">
    <location>
        <begin position="935"/>
        <end position="955"/>
    </location>
</feature>
<feature type="binding site" evidence="22">
    <location>
        <position position="878"/>
    </location>
    <ligand>
        <name>Mg(2+)</name>
        <dbReference type="ChEBI" id="CHEBI:18420"/>
    </ligand>
</feature>
<evidence type="ECO:0000256" key="12">
    <source>
        <dbReference type="ARBA" id="ARBA00022989"/>
    </source>
</evidence>